<dbReference type="RefSeq" id="WP_072948147.1">
    <property type="nucleotide sequence ID" value="NZ_FNSV01000005.1"/>
</dbReference>
<dbReference type="GO" id="GO:0003700">
    <property type="term" value="F:DNA-binding transcription factor activity"/>
    <property type="evidence" value="ECO:0007669"/>
    <property type="project" value="InterPro"/>
</dbReference>
<evidence type="ECO:0000313" key="2">
    <source>
        <dbReference type="EMBL" id="SEB62464.1"/>
    </source>
</evidence>
<dbReference type="InterPro" id="IPR036390">
    <property type="entry name" value="WH_DNA-bd_sf"/>
</dbReference>
<dbReference type="InterPro" id="IPR039422">
    <property type="entry name" value="MarR/SlyA-like"/>
</dbReference>
<accession>A0A1H4KVA2</accession>
<dbReference type="EMBL" id="FNSV01000005">
    <property type="protein sequence ID" value="SEB62464.1"/>
    <property type="molecule type" value="Genomic_DNA"/>
</dbReference>
<gene>
    <name evidence="2" type="ORF">SAMN04490239_0928</name>
</gene>
<dbReference type="Gene3D" id="1.10.10.10">
    <property type="entry name" value="Winged helix-like DNA-binding domain superfamily/Winged helix DNA-binding domain"/>
    <property type="match status" value="1"/>
</dbReference>
<dbReference type="InterPro" id="IPR036388">
    <property type="entry name" value="WH-like_DNA-bd_sf"/>
</dbReference>
<dbReference type="SUPFAM" id="SSF46785">
    <property type="entry name" value="Winged helix' DNA-binding domain"/>
    <property type="match status" value="1"/>
</dbReference>
<name>A0A1H4KVA2_9NOCA</name>
<evidence type="ECO:0000313" key="3">
    <source>
        <dbReference type="Proteomes" id="UP000183561"/>
    </source>
</evidence>
<dbReference type="InterPro" id="IPR000835">
    <property type="entry name" value="HTH_MarR-typ"/>
</dbReference>
<proteinExistence type="predicted"/>
<organism evidence="2 3">
    <name type="scientific">Rhodococcus koreensis</name>
    <dbReference type="NCBI Taxonomy" id="99653"/>
    <lineage>
        <taxon>Bacteria</taxon>
        <taxon>Bacillati</taxon>
        <taxon>Actinomycetota</taxon>
        <taxon>Actinomycetes</taxon>
        <taxon>Mycobacteriales</taxon>
        <taxon>Nocardiaceae</taxon>
        <taxon>Rhodococcus</taxon>
    </lineage>
</organism>
<dbReference type="OrthoDB" id="4826718at2"/>
<evidence type="ECO:0000259" key="1">
    <source>
        <dbReference type="PROSITE" id="PS50995"/>
    </source>
</evidence>
<keyword evidence="3" id="KW-1185">Reference proteome</keyword>
<dbReference type="AlphaFoldDB" id="A0A1H4KVA2"/>
<sequence>MKQVDNTPEESGRSTMTLSVALSDLLHAQRALKHLLGALLQPHGLSYPRYELLNLVAGTADGTIDKVVLDHALDRHSTTTRTMLQGLECSGLVEWYRNPQDRRSTIVSITAAGRERIQRATRVLDNAMPSDRALFDCFTDTAHSLSLTLRDFLDVLERVSADMKSCP</sequence>
<feature type="domain" description="HTH marR-type" evidence="1">
    <location>
        <begin position="18"/>
        <end position="161"/>
    </location>
</feature>
<dbReference type="GO" id="GO:0006950">
    <property type="term" value="P:response to stress"/>
    <property type="evidence" value="ECO:0007669"/>
    <property type="project" value="TreeGrafter"/>
</dbReference>
<keyword evidence="2" id="KW-0238">DNA-binding</keyword>
<dbReference type="GO" id="GO:0003677">
    <property type="term" value="F:DNA binding"/>
    <property type="evidence" value="ECO:0007669"/>
    <property type="project" value="UniProtKB-KW"/>
</dbReference>
<dbReference type="SMART" id="SM00347">
    <property type="entry name" value="HTH_MARR"/>
    <property type="match status" value="1"/>
</dbReference>
<dbReference type="PANTHER" id="PTHR33164:SF43">
    <property type="entry name" value="HTH-TYPE TRANSCRIPTIONAL REPRESSOR YETL"/>
    <property type="match status" value="1"/>
</dbReference>
<dbReference type="Proteomes" id="UP000183561">
    <property type="component" value="Unassembled WGS sequence"/>
</dbReference>
<dbReference type="PANTHER" id="PTHR33164">
    <property type="entry name" value="TRANSCRIPTIONAL REGULATOR, MARR FAMILY"/>
    <property type="match status" value="1"/>
</dbReference>
<reference evidence="3" key="1">
    <citation type="submission" date="2016-10" db="EMBL/GenBank/DDBJ databases">
        <authorList>
            <person name="Varghese N."/>
            <person name="Submissions S."/>
        </authorList>
    </citation>
    <scope>NUCLEOTIDE SEQUENCE [LARGE SCALE GENOMIC DNA]</scope>
    <source>
        <strain evidence="3">DSM 44498</strain>
    </source>
</reference>
<protein>
    <submittedName>
        <fullName evidence="2">DNA-binding transcriptional regulator, MarR family</fullName>
    </submittedName>
</protein>
<dbReference type="PROSITE" id="PS50995">
    <property type="entry name" value="HTH_MARR_2"/>
    <property type="match status" value="1"/>
</dbReference>